<dbReference type="NCBIfam" id="NF004402">
    <property type="entry name" value="PRK05758.2-2"/>
    <property type="match status" value="1"/>
</dbReference>
<proteinExistence type="inferred from homology"/>
<accession>A0A1A9B1X2</accession>
<protein>
    <recommendedName>
        <fullName evidence="8">ATP synthase subunit delta</fullName>
    </recommendedName>
    <alternativeName>
        <fullName evidence="8">ATP synthase F(1) sector subunit delta</fullName>
    </alternativeName>
    <alternativeName>
        <fullName evidence="8">F-type ATPase subunit delta</fullName>
        <shortName evidence="8">F-ATPase subunit delta</shortName>
    </alternativeName>
</protein>
<dbReference type="KEGG" id="pshi:SAMEA2665130_3069"/>
<dbReference type="NCBIfam" id="NF004404">
    <property type="entry name" value="PRK05758.2-5"/>
    <property type="match status" value="1"/>
</dbReference>
<dbReference type="GeneID" id="69704831"/>
<evidence type="ECO:0000256" key="1">
    <source>
        <dbReference type="ARBA" id="ARBA00004370"/>
    </source>
</evidence>
<dbReference type="AlphaFoldDB" id="A0A1A9B1X2"/>
<comment type="function">
    <text evidence="8">This protein is part of the stalk that links CF(0) to CF(1). It either transmits conformational changes from CF(0) to CF(1) or is implicated in proton conduction.</text>
</comment>
<gene>
    <name evidence="8 9" type="primary">atpH</name>
    <name evidence="9" type="ORF">J2R62_04490</name>
</gene>
<keyword evidence="8" id="KW-1003">Cell membrane</keyword>
<dbReference type="InterPro" id="IPR026015">
    <property type="entry name" value="ATP_synth_OSCP/delta_N_sf"/>
</dbReference>
<dbReference type="PROSITE" id="PS00389">
    <property type="entry name" value="ATPASE_DELTA"/>
    <property type="match status" value="1"/>
</dbReference>
<dbReference type="Pfam" id="PF00213">
    <property type="entry name" value="OSCP"/>
    <property type="match status" value="1"/>
</dbReference>
<dbReference type="InterPro" id="IPR000711">
    <property type="entry name" value="ATPase_OSCP/dsu"/>
</dbReference>
<keyword evidence="5 8" id="KW-0472">Membrane</keyword>
<organism evidence="9 10">
    <name type="scientific">Plesiomonas shigelloides</name>
    <name type="common">Aeromonas shigelloides</name>
    <dbReference type="NCBI Taxonomy" id="703"/>
    <lineage>
        <taxon>Bacteria</taxon>
        <taxon>Pseudomonadati</taxon>
        <taxon>Pseudomonadota</taxon>
        <taxon>Gammaproteobacteria</taxon>
        <taxon>Enterobacterales</taxon>
        <taxon>Enterobacteriaceae</taxon>
        <taxon>Plesiomonas</taxon>
    </lineage>
</organism>
<dbReference type="HAMAP" id="MF_01416">
    <property type="entry name" value="ATP_synth_delta_bact"/>
    <property type="match status" value="1"/>
</dbReference>
<dbReference type="GO" id="GO:0005886">
    <property type="term" value="C:plasma membrane"/>
    <property type="evidence" value="ECO:0007669"/>
    <property type="project" value="UniProtKB-SubCell"/>
</dbReference>
<evidence type="ECO:0000256" key="6">
    <source>
        <dbReference type="ARBA" id="ARBA00023196"/>
    </source>
</evidence>
<keyword evidence="4 8" id="KW-0406">Ion transport</keyword>
<dbReference type="RefSeq" id="WP_010863014.1">
    <property type="nucleotide sequence ID" value="NZ_CP027852.1"/>
</dbReference>
<dbReference type="PANTHER" id="PTHR11910">
    <property type="entry name" value="ATP SYNTHASE DELTA CHAIN"/>
    <property type="match status" value="1"/>
</dbReference>
<evidence type="ECO:0000256" key="3">
    <source>
        <dbReference type="ARBA" id="ARBA00022781"/>
    </source>
</evidence>
<evidence type="ECO:0000256" key="4">
    <source>
        <dbReference type="ARBA" id="ARBA00023065"/>
    </source>
</evidence>
<sequence>MSTMTTVARPYAKAAFDFAVEHNAIEAWQSMLDFAAQVARNEQIAGLLDGALAPEALADLFIAVCGEQLDSHGQNLIRVMAENHRLAALSDVLMQFVELRTAYEATVEVDVTSATPLTEEQQNKIIAAMEKRLARKVKLNCNLENSVMGGVIIRAGDLVIDGSIRGRLARLTESLQS</sequence>
<keyword evidence="7 8" id="KW-0066">ATP synthesis</keyword>
<dbReference type="EMBL" id="JAFNAA010000003">
    <property type="protein sequence ID" value="MBO1107490.1"/>
    <property type="molecule type" value="Genomic_DNA"/>
</dbReference>
<evidence type="ECO:0000313" key="10">
    <source>
        <dbReference type="Proteomes" id="UP000664658"/>
    </source>
</evidence>
<keyword evidence="6 8" id="KW-0139">CF(1)</keyword>
<evidence type="ECO:0000256" key="2">
    <source>
        <dbReference type="ARBA" id="ARBA00022448"/>
    </source>
</evidence>
<reference evidence="9" key="1">
    <citation type="submission" date="2021-03" db="EMBL/GenBank/DDBJ databases">
        <title>Plesiomonas shigelloides zfcc0051, isolated from zebrafish feces.</title>
        <authorList>
            <person name="Vanderhoek Z."/>
            <person name="Gaulke C."/>
        </authorList>
    </citation>
    <scope>NUCLEOTIDE SEQUENCE</scope>
    <source>
        <strain evidence="9">Zfcc0051</strain>
    </source>
</reference>
<evidence type="ECO:0000313" key="9">
    <source>
        <dbReference type="EMBL" id="MBO1107490.1"/>
    </source>
</evidence>
<dbReference type="Proteomes" id="UP000664658">
    <property type="component" value="Unassembled WGS sequence"/>
</dbReference>
<evidence type="ECO:0000256" key="7">
    <source>
        <dbReference type="ARBA" id="ARBA00023310"/>
    </source>
</evidence>
<dbReference type="NCBIfam" id="TIGR01145">
    <property type="entry name" value="ATP_synt_delta"/>
    <property type="match status" value="1"/>
</dbReference>
<comment type="subcellular location">
    <subcellularLocation>
        <location evidence="8">Cell membrane</location>
        <topology evidence="8">Peripheral membrane protein</topology>
    </subcellularLocation>
    <subcellularLocation>
        <location evidence="1">Membrane</location>
    </subcellularLocation>
</comment>
<name>A0A1A9B1X2_PLESH</name>
<comment type="function">
    <text evidence="8">F(1)F(0) ATP synthase produces ATP from ADP in the presence of a proton or sodium gradient. F-type ATPases consist of two structural domains, F(1) containing the extramembraneous catalytic core and F(0) containing the membrane proton channel, linked together by a central stalk and a peripheral stalk. During catalysis, ATP synthesis in the catalytic domain of F(1) is coupled via a rotary mechanism of the central stalk subunits to proton translocation.</text>
</comment>
<dbReference type="GO" id="GO:0046933">
    <property type="term" value="F:proton-transporting ATP synthase activity, rotational mechanism"/>
    <property type="evidence" value="ECO:0007669"/>
    <property type="project" value="UniProtKB-UniRule"/>
</dbReference>
<dbReference type="GO" id="GO:0045259">
    <property type="term" value="C:proton-transporting ATP synthase complex"/>
    <property type="evidence" value="ECO:0007669"/>
    <property type="project" value="UniProtKB-KW"/>
</dbReference>
<dbReference type="PRINTS" id="PR00125">
    <property type="entry name" value="ATPASEDELTA"/>
</dbReference>
<comment type="similarity">
    <text evidence="8">Belongs to the ATPase delta chain family.</text>
</comment>
<keyword evidence="3 8" id="KW-0375">Hydrogen ion transport</keyword>
<comment type="caution">
    <text evidence="9">The sequence shown here is derived from an EMBL/GenBank/DDBJ whole genome shotgun (WGS) entry which is preliminary data.</text>
</comment>
<evidence type="ECO:0000256" key="5">
    <source>
        <dbReference type="ARBA" id="ARBA00023136"/>
    </source>
</evidence>
<dbReference type="SUPFAM" id="SSF47928">
    <property type="entry name" value="N-terminal domain of the delta subunit of the F1F0-ATP synthase"/>
    <property type="match status" value="1"/>
</dbReference>
<keyword evidence="2 8" id="KW-0813">Transport</keyword>
<dbReference type="Gene3D" id="1.10.520.20">
    <property type="entry name" value="N-terminal domain of the delta subunit of the F1F0-ATP synthase"/>
    <property type="match status" value="1"/>
</dbReference>
<evidence type="ECO:0000256" key="8">
    <source>
        <dbReference type="HAMAP-Rule" id="MF_01416"/>
    </source>
</evidence>
<dbReference type="InterPro" id="IPR020781">
    <property type="entry name" value="ATPase_OSCP/d_CS"/>
</dbReference>